<evidence type="ECO:0000313" key="5">
    <source>
        <dbReference type="Proteomes" id="UP000663829"/>
    </source>
</evidence>
<comment type="caution">
    <text evidence="1">The sequence shown here is derived from an EMBL/GenBank/DDBJ whole genome shotgun (WGS) entry which is preliminary data.</text>
</comment>
<sequence length="171" mass="20008">MNEKRELISKSVDDEEMDLMDDVVLYNNIQEQDGSRWKHNSSYQRLESEQSTTSLPCADSKLDILDHSLCQLSPPPRKRVKIDQEKLILSLNNRDQRNEKSNVYVKKQVNDTHSKTDLSKVIIKLDDEEKPITTVPPCLSRKKQILQKIKENVAPLERITRRSYTFLVQDR</sequence>
<dbReference type="AlphaFoldDB" id="A0A815DGW1"/>
<dbReference type="Proteomes" id="UP000677228">
    <property type="component" value="Unassembled WGS sequence"/>
</dbReference>
<name>A0A815DGW1_9BILA</name>
<accession>A0A815DGW1</accession>
<keyword evidence="5" id="KW-1185">Reference proteome</keyword>
<evidence type="ECO:0000313" key="4">
    <source>
        <dbReference type="EMBL" id="CAF4292151.1"/>
    </source>
</evidence>
<dbReference type="Proteomes" id="UP000682733">
    <property type="component" value="Unassembled WGS sequence"/>
</dbReference>
<organism evidence="1 5">
    <name type="scientific">Didymodactylos carnosus</name>
    <dbReference type="NCBI Taxonomy" id="1234261"/>
    <lineage>
        <taxon>Eukaryota</taxon>
        <taxon>Metazoa</taxon>
        <taxon>Spiralia</taxon>
        <taxon>Gnathifera</taxon>
        <taxon>Rotifera</taxon>
        <taxon>Eurotatoria</taxon>
        <taxon>Bdelloidea</taxon>
        <taxon>Philodinida</taxon>
        <taxon>Philodinidae</taxon>
        <taxon>Didymodactylos</taxon>
    </lineage>
</organism>
<dbReference type="Proteomes" id="UP000681722">
    <property type="component" value="Unassembled WGS sequence"/>
</dbReference>
<dbReference type="Proteomes" id="UP000663829">
    <property type="component" value="Unassembled WGS sequence"/>
</dbReference>
<evidence type="ECO:0000313" key="1">
    <source>
        <dbReference type="EMBL" id="CAF1297702.1"/>
    </source>
</evidence>
<dbReference type="EMBL" id="CAJOBC010035784">
    <property type="protein sequence ID" value="CAF4115134.1"/>
    <property type="molecule type" value="Genomic_DNA"/>
</dbReference>
<evidence type="ECO:0000313" key="2">
    <source>
        <dbReference type="EMBL" id="CAF1503748.1"/>
    </source>
</evidence>
<dbReference type="EMBL" id="CAJOBA010056434">
    <property type="protein sequence ID" value="CAF4292151.1"/>
    <property type="molecule type" value="Genomic_DNA"/>
</dbReference>
<reference evidence="1" key="1">
    <citation type="submission" date="2021-02" db="EMBL/GenBank/DDBJ databases">
        <authorList>
            <person name="Nowell W R."/>
        </authorList>
    </citation>
    <scope>NUCLEOTIDE SEQUENCE</scope>
</reference>
<protein>
    <submittedName>
        <fullName evidence="1">Uncharacterized protein</fullName>
    </submittedName>
</protein>
<dbReference type="EMBL" id="CAJNOK010034401">
    <property type="protein sequence ID" value="CAF1503748.1"/>
    <property type="molecule type" value="Genomic_DNA"/>
</dbReference>
<dbReference type="EMBL" id="CAJNOQ010012333">
    <property type="protein sequence ID" value="CAF1297702.1"/>
    <property type="molecule type" value="Genomic_DNA"/>
</dbReference>
<proteinExistence type="predicted"/>
<gene>
    <name evidence="1" type="ORF">GPM918_LOCUS28361</name>
    <name evidence="2" type="ORF">OVA965_LOCUS37056</name>
    <name evidence="3" type="ORF">SRO942_LOCUS28854</name>
    <name evidence="4" type="ORF">TMI583_LOCUS38108</name>
</gene>
<evidence type="ECO:0000313" key="3">
    <source>
        <dbReference type="EMBL" id="CAF4115134.1"/>
    </source>
</evidence>